<evidence type="ECO:0000256" key="1">
    <source>
        <dbReference type="SAM" id="Phobius"/>
    </source>
</evidence>
<accession>A0A4S8LFL7</accession>
<dbReference type="OrthoDB" id="428577at2759"/>
<keyword evidence="1" id="KW-0812">Transmembrane</keyword>
<feature type="non-terminal residue" evidence="2">
    <location>
        <position position="143"/>
    </location>
</feature>
<dbReference type="Gene3D" id="3.10.20.90">
    <property type="entry name" value="Phosphatidylinositol 3-kinase Catalytic Subunit, Chain A, domain 1"/>
    <property type="match status" value="1"/>
</dbReference>
<organism evidence="2 3">
    <name type="scientific">Dendrothele bispora (strain CBS 962.96)</name>
    <dbReference type="NCBI Taxonomy" id="1314807"/>
    <lineage>
        <taxon>Eukaryota</taxon>
        <taxon>Fungi</taxon>
        <taxon>Dikarya</taxon>
        <taxon>Basidiomycota</taxon>
        <taxon>Agaricomycotina</taxon>
        <taxon>Agaricomycetes</taxon>
        <taxon>Agaricomycetidae</taxon>
        <taxon>Agaricales</taxon>
        <taxon>Agaricales incertae sedis</taxon>
        <taxon>Dendrothele</taxon>
    </lineage>
</organism>
<proteinExistence type="predicted"/>
<dbReference type="Proteomes" id="UP000297245">
    <property type="component" value="Unassembled WGS sequence"/>
</dbReference>
<keyword evidence="1" id="KW-1133">Transmembrane helix</keyword>
<keyword evidence="3" id="KW-1185">Reference proteome</keyword>
<dbReference type="EMBL" id="ML179444">
    <property type="protein sequence ID" value="THU87580.1"/>
    <property type="molecule type" value="Genomic_DNA"/>
</dbReference>
<dbReference type="AlphaFoldDB" id="A0A4S8LFL7"/>
<protein>
    <submittedName>
        <fullName evidence="2">Uncharacterized protein</fullName>
    </submittedName>
</protein>
<gene>
    <name evidence="2" type="ORF">K435DRAFT_919707</name>
</gene>
<sequence length="143" mass="15923">MYFRSRVRSHSFILAAIVLSCPPRCFYSAQCLHHLCCIVYILPVLFLSCSIVSYYNCVACCCTAFSLSFHLHFVRCLRGGSFVETITLEVESSDIIDNVKATVLTKTQDKEGAPSTSSVSFLPASNLRPVILFLTTISRRSLP</sequence>
<reference evidence="2 3" key="1">
    <citation type="journal article" date="2019" name="Nat. Ecol. Evol.">
        <title>Megaphylogeny resolves global patterns of mushroom evolution.</title>
        <authorList>
            <person name="Varga T."/>
            <person name="Krizsan K."/>
            <person name="Foldi C."/>
            <person name="Dima B."/>
            <person name="Sanchez-Garcia M."/>
            <person name="Sanchez-Ramirez S."/>
            <person name="Szollosi G.J."/>
            <person name="Szarkandi J.G."/>
            <person name="Papp V."/>
            <person name="Albert L."/>
            <person name="Andreopoulos W."/>
            <person name="Angelini C."/>
            <person name="Antonin V."/>
            <person name="Barry K.W."/>
            <person name="Bougher N.L."/>
            <person name="Buchanan P."/>
            <person name="Buyck B."/>
            <person name="Bense V."/>
            <person name="Catcheside P."/>
            <person name="Chovatia M."/>
            <person name="Cooper J."/>
            <person name="Damon W."/>
            <person name="Desjardin D."/>
            <person name="Finy P."/>
            <person name="Geml J."/>
            <person name="Haridas S."/>
            <person name="Hughes K."/>
            <person name="Justo A."/>
            <person name="Karasinski D."/>
            <person name="Kautmanova I."/>
            <person name="Kiss B."/>
            <person name="Kocsube S."/>
            <person name="Kotiranta H."/>
            <person name="LaButti K.M."/>
            <person name="Lechner B.E."/>
            <person name="Liimatainen K."/>
            <person name="Lipzen A."/>
            <person name="Lukacs Z."/>
            <person name="Mihaltcheva S."/>
            <person name="Morgado L.N."/>
            <person name="Niskanen T."/>
            <person name="Noordeloos M.E."/>
            <person name="Ohm R.A."/>
            <person name="Ortiz-Santana B."/>
            <person name="Ovrebo C."/>
            <person name="Racz N."/>
            <person name="Riley R."/>
            <person name="Savchenko A."/>
            <person name="Shiryaev A."/>
            <person name="Soop K."/>
            <person name="Spirin V."/>
            <person name="Szebenyi C."/>
            <person name="Tomsovsky M."/>
            <person name="Tulloss R.E."/>
            <person name="Uehling J."/>
            <person name="Grigoriev I.V."/>
            <person name="Vagvolgyi C."/>
            <person name="Papp T."/>
            <person name="Martin F.M."/>
            <person name="Miettinen O."/>
            <person name="Hibbett D.S."/>
            <person name="Nagy L.G."/>
        </authorList>
    </citation>
    <scope>NUCLEOTIDE SEQUENCE [LARGE SCALE GENOMIC DNA]</scope>
    <source>
        <strain evidence="2 3">CBS 962.96</strain>
    </source>
</reference>
<name>A0A4S8LFL7_DENBC</name>
<evidence type="ECO:0000313" key="3">
    <source>
        <dbReference type="Proteomes" id="UP000297245"/>
    </source>
</evidence>
<evidence type="ECO:0000313" key="2">
    <source>
        <dbReference type="EMBL" id="THU87580.1"/>
    </source>
</evidence>
<feature type="transmembrane region" description="Helical" evidence="1">
    <location>
        <begin position="38"/>
        <end position="65"/>
    </location>
</feature>
<keyword evidence="1" id="KW-0472">Membrane</keyword>
<dbReference type="PROSITE" id="PS51257">
    <property type="entry name" value="PROKAR_LIPOPROTEIN"/>
    <property type="match status" value="1"/>
</dbReference>